<proteinExistence type="predicted"/>
<reference evidence="1" key="1">
    <citation type="journal article" date="2019" name="bioRxiv">
        <title>The Genome of the Zebra Mussel, Dreissena polymorpha: A Resource for Invasive Species Research.</title>
        <authorList>
            <person name="McCartney M.A."/>
            <person name="Auch B."/>
            <person name="Kono T."/>
            <person name="Mallez S."/>
            <person name="Zhang Y."/>
            <person name="Obille A."/>
            <person name="Becker A."/>
            <person name="Abrahante J.E."/>
            <person name="Garbe J."/>
            <person name="Badalamenti J.P."/>
            <person name="Herman A."/>
            <person name="Mangelson H."/>
            <person name="Liachko I."/>
            <person name="Sullivan S."/>
            <person name="Sone E.D."/>
            <person name="Koren S."/>
            <person name="Silverstein K.A.T."/>
            <person name="Beckman K.B."/>
            <person name="Gohl D.M."/>
        </authorList>
    </citation>
    <scope>NUCLEOTIDE SEQUENCE</scope>
    <source>
        <strain evidence="1">Duluth1</strain>
        <tissue evidence="1">Whole animal</tissue>
    </source>
</reference>
<dbReference type="Proteomes" id="UP000828390">
    <property type="component" value="Unassembled WGS sequence"/>
</dbReference>
<reference evidence="1" key="2">
    <citation type="submission" date="2020-11" db="EMBL/GenBank/DDBJ databases">
        <authorList>
            <person name="McCartney M.A."/>
            <person name="Auch B."/>
            <person name="Kono T."/>
            <person name="Mallez S."/>
            <person name="Becker A."/>
            <person name="Gohl D.M."/>
            <person name="Silverstein K.A.T."/>
            <person name="Koren S."/>
            <person name="Bechman K.B."/>
            <person name="Herman A."/>
            <person name="Abrahante J.E."/>
            <person name="Garbe J."/>
        </authorList>
    </citation>
    <scope>NUCLEOTIDE SEQUENCE</scope>
    <source>
        <strain evidence="1">Duluth1</strain>
        <tissue evidence="1">Whole animal</tissue>
    </source>
</reference>
<evidence type="ECO:0000313" key="1">
    <source>
        <dbReference type="EMBL" id="KAH3751072.1"/>
    </source>
</evidence>
<keyword evidence="2" id="KW-1185">Reference proteome</keyword>
<dbReference type="EMBL" id="JAIWYP010000010">
    <property type="protein sequence ID" value="KAH3751072.1"/>
    <property type="molecule type" value="Genomic_DNA"/>
</dbReference>
<protein>
    <submittedName>
        <fullName evidence="1">Uncharacterized protein</fullName>
    </submittedName>
</protein>
<name>A0A9D4DN48_DREPO</name>
<organism evidence="1 2">
    <name type="scientific">Dreissena polymorpha</name>
    <name type="common">Zebra mussel</name>
    <name type="synonym">Mytilus polymorpha</name>
    <dbReference type="NCBI Taxonomy" id="45954"/>
    <lineage>
        <taxon>Eukaryota</taxon>
        <taxon>Metazoa</taxon>
        <taxon>Spiralia</taxon>
        <taxon>Lophotrochozoa</taxon>
        <taxon>Mollusca</taxon>
        <taxon>Bivalvia</taxon>
        <taxon>Autobranchia</taxon>
        <taxon>Heteroconchia</taxon>
        <taxon>Euheterodonta</taxon>
        <taxon>Imparidentia</taxon>
        <taxon>Neoheterodontei</taxon>
        <taxon>Myida</taxon>
        <taxon>Dreissenoidea</taxon>
        <taxon>Dreissenidae</taxon>
        <taxon>Dreissena</taxon>
    </lineage>
</organism>
<gene>
    <name evidence="1" type="ORF">DPMN_185616</name>
</gene>
<evidence type="ECO:0000313" key="2">
    <source>
        <dbReference type="Proteomes" id="UP000828390"/>
    </source>
</evidence>
<accession>A0A9D4DN48</accession>
<dbReference type="AlphaFoldDB" id="A0A9D4DN48"/>
<sequence length="71" mass="7604">MMYTIAPEPVFVATALKSFAPAIEFSGTLEVTVAEIVAVPAPETLENDVSVQPVIWASARTTKHLTVSVIF</sequence>
<comment type="caution">
    <text evidence="1">The sequence shown here is derived from an EMBL/GenBank/DDBJ whole genome shotgun (WGS) entry which is preliminary data.</text>
</comment>